<keyword evidence="4" id="KW-1185">Reference proteome</keyword>
<feature type="region of interest" description="Disordered" evidence="1">
    <location>
        <begin position="169"/>
        <end position="199"/>
    </location>
</feature>
<comment type="caution">
    <text evidence="3">The sequence shown here is derived from an EMBL/GenBank/DDBJ whole genome shotgun (WGS) entry which is preliminary data.</text>
</comment>
<feature type="compositionally biased region" description="Basic and acidic residues" evidence="1">
    <location>
        <begin position="173"/>
        <end position="199"/>
    </location>
</feature>
<sequence length="302" mass="34174">MVSANITELLATYIHALHILHYHKVLDGYGHLSVRNPQNSSNFFMMHQLAPAVVSGLGDISEYRVWDAEPVDPRSPEAPSERYIHSEILKRYSDVNVVLHGHADELVSYSISGVTLRSAIHMAPFLKTGAPIFDITKYYRDNDTHDFLVRNQRLGAALAAVFDTPDLVGSKDSTQDERGDHYEPHRRDDEFTGKEPDNDRAYPSHNLVLMRSHGFTAVATDIKIVTYEGIYAVVNARVQAEALRIQHAYTGQAARDGVVYLNERQARDSWETEISIVGKPWESWVREVKVDPLYVNELDSNM</sequence>
<dbReference type="InterPro" id="IPR001303">
    <property type="entry name" value="Aldolase_II/adducin_N"/>
</dbReference>
<organism evidence="3 4">
    <name type="scientific">Corynascus novoguineensis</name>
    <dbReference type="NCBI Taxonomy" id="1126955"/>
    <lineage>
        <taxon>Eukaryota</taxon>
        <taxon>Fungi</taxon>
        <taxon>Dikarya</taxon>
        <taxon>Ascomycota</taxon>
        <taxon>Pezizomycotina</taxon>
        <taxon>Sordariomycetes</taxon>
        <taxon>Sordariomycetidae</taxon>
        <taxon>Sordariales</taxon>
        <taxon>Chaetomiaceae</taxon>
        <taxon>Corynascus</taxon>
    </lineage>
</organism>
<dbReference type="SMART" id="SM01007">
    <property type="entry name" value="Aldolase_II"/>
    <property type="match status" value="1"/>
</dbReference>
<dbReference type="Pfam" id="PF00596">
    <property type="entry name" value="Aldolase_II"/>
    <property type="match status" value="1"/>
</dbReference>
<gene>
    <name evidence="3" type="ORF">C7999DRAFT_42552</name>
</gene>
<evidence type="ECO:0000313" key="4">
    <source>
        <dbReference type="Proteomes" id="UP001303647"/>
    </source>
</evidence>
<accession>A0AAN7HLP2</accession>
<reference evidence="3" key="1">
    <citation type="journal article" date="2023" name="Mol. Phylogenet. Evol.">
        <title>Genome-scale phylogeny and comparative genomics of the fungal order Sordariales.</title>
        <authorList>
            <person name="Hensen N."/>
            <person name="Bonometti L."/>
            <person name="Westerberg I."/>
            <person name="Brannstrom I.O."/>
            <person name="Guillou S."/>
            <person name="Cros-Aarteil S."/>
            <person name="Calhoun S."/>
            <person name="Haridas S."/>
            <person name="Kuo A."/>
            <person name="Mondo S."/>
            <person name="Pangilinan J."/>
            <person name="Riley R."/>
            <person name="LaButti K."/>
            <person name="Andreopoulos B."/>
            <person name="Lipzen A."/>
            <person name="Chen C."/>
            <person name="Yan M."/>
            <person name="Daum C."/>
            <person name="Ng V."/>
            <person name="Clum A."/>
            <person name="Steindorff A."/>
            <person name="Ohm R.A."/>
            <person name="Martin F."/>
            <person name="Silar P."/>
            <person name="Natvig D.O."/>
            <person name="Lalanne C."/>
            <person name="Gautier V."/>
            <person name="Ament-Velasquez S.L."/>
            <person name="Kruys A."/>
            <person name="Hutchinson M.I."/>
            <person name="Powell A.J."/>
            <person name="Barry K."/>
            <person name="Miller A.N."/>
            <person name="Grigoriev I.V."/>
            <person name="Debuchy R."/>
            <person name="Gladieux P."/>
            <person name="Hiltunen Thoren M."/>
            <person name="Johannesson H."/>
        </authorList>
    </citation>
    <scope>NUCLEOTIDE SEQUENCE</scope>
    <source>
        <strain evidence="3">CBS 359.72</strain>
    </source>
</reference>
<feature type="domain" description="Class II aldolase/adducin N-terminal" evidence="2">
    <location>
        <begin position="11"/>
        <end position="240"/>
    </location>
</feature>
<dbReference type="AlphaFoldDB" id="A0AAN7HLP2"/>
<name>A0AAN7HLP2_9PEZI</name>
<protein>
    <recommendedName>
        <fullName evidence="2">Class II aldolase/adducin N-terminal domain-containing protein</fullName>
    </recommendedName>
</protein>
<evidence type="ECO:0000256" key="1">
    <source>
        <dbReference type="SAM" id="MobiDB-lite"/>
    </source>
</evidence>
<dbReference type="Gene3D" id="3.40.225.10">
    <property type="entry name" value="Class II aldolase/adducin N-terminal domain"/>
    <property type="match status" value="1"/>
</dbReference>
<dbReference type="Proteomes" id="UP001303647">
    <property type="component" value="Unassembled WGS sequence"/>
</dbReference>
<evidence type="ECO:0000259" key="2">
    <source>
        <dbReference type="SMART" id="SM01007"/>
    </source>
</evidence>
<evidence type="ECO:0000313" key="3">
    <source>
        <dbReference type="EMBL" id="KAK4245943.1"/>
    </source>
</evidence>
<proteinExistence type="predicted"/>
<reference evidence="3" key="2">
    <citation type="submission" date="2023-05" db="EMBL/GenBank/DDBJ databases">
        <authorList>
            <consortium name="Lawrence Berkeley National Laboratory"/>
            <person name="Steindorff A."/>
            <person name="Hensen N."/>
            <person name="Bonometti L."/>
            <person name="Westerberg I."/>
            <person name="Brannstrom I.O."/>
            <person name="Guillou S."/>
            <person name="Cros-Aarteil S."/>
            <person name="Calhoun S."/>
            <person name="Haridas S."/>
            <person name="Kuo A."/>
            <person name="Mondo S."/>
            <person name="Pangilinan J."/>
            <person name="Riley R."/>
            <person name="Labutti K."/>
            <person name="Andreopoulos B."/>
            <person name="Lipzen A."/>
            <person name="Chen C."/>
            <person name="Yanf M."/>
            <person name="Daum C."/>
            <person name="Ng V."/>
            <person name="Clum A."/>
            <person name="Ohm R."/>
            <person name="Martin F."/>
            <person name="Silar P."/>
            <person name="Natvig D."/>
            <person name="Lalanne C."/>
            <person name="Gautier V."/>
            <person name="Ament-Velasquez S.L."/>
            <person name="Kruys A."/>
            <person name="Hutchinson M.I."/>
            <person name="Powell A.J."/>
            <person name="Barry K."/>
            <person name="Miller A.N."/>
            <person name="Grigoriev I.V."/>
            <person name="Debuchy R."/>
            <person name="Gladieux P."/>
            <person name="Thoren M.H."/>
            <person name="Johannesson H."/>
        </authorList>
    </citation>
    <scope>NUCLEOTIDE SEQUENCE</scope>
    <source>
        <strain evidence="3">CBS 359.72</strain>
    </source>
</reference>
<dbReference type="EMBL" id="MU857686">
    <property type="protein sequence ID" value="KAK4245943.1"/>
    <property type="molecule type" value="Genomic_DNA"/>
</dbReference>
<dbReference type="SUPFAM" id="SSF53639">
    <property type="entry name" value="AraD/HMP-PK domain-like"/>
    <property type="match status" value="1"/>
</dbReference>
<dbReference type="InterPro" id="IPR036409">
    <property type="entry name" value="Aldolase_II/adducin_N_sf"/>
</dbReference>